<sequence>MAVVVNPGLDRSGMKFVLTIRMVKFGNVLCRMPFLTQPSFFIRAWDWHRSHWTVTPMARFGVGVEICECELRMKILLIFTLCLISDGGASSGVTGYSGGGVLIKCKYEFWVMIKELTVQDTGTYQCGVDIKFGPDIYTPVDLNIKKGFPASTVITVTVILLLLLIGIIILIVIVQKKCKMQ</sequence>
<name>A0AAE0VCB0_9TELE</name>
<accession>A0AAE0VCB0</accession>
<protein>
    <recommendedName>
        <fullName evidence="4">Immunoglobulin V-set domain-containing protein</fullName>
    </recommendedName>
</protein>
<keyword evidence="1" id="KW-0472">Membrane</keyword>
<feature type="non-terminal residue" evidence="2">
    <location>
        <position position="181"/>
    </location>
</feature>
<organism evidence="2 3">
    <name type="scientific">Hemibagrus guttatus</name>
    <dbReference type="NCBI Taxonomy" id="175788"/>
    <lineage>
        <taxon>Eukaryota</taxon>
        <taxon>Metazoa</taxon>
        <taxon>Chordata</taxon>
        <taxon>Craniata</taxon>
        <taxon>Vertebrata</taxon>
        <taxon>Euteleostomi</taxon>
        <taxon>Actinopterygii</taxon>
        <taxon>Neopterygii</taxon>
        <taxon>Teleostei</taxon>
        <taxon>Ostariophysi</taxon>
        <taxon>Siluriformes</taxon>
        <taxon>Bagridae</taxon>
        <taxon>Hemibagrus</taxon>
    </lineage>
</organism>
<gene>
    <name evidence="2" type="ORF">QTP70_009079</name>
</gene>
<dbReference type="AlphaFoldDB" id="A0AAE0VCB0"/>
<dbReference type="EMBL" id="JAUCMX010000001">
    <property type="protein sequence ID" value="KAK3556533.1"/>
    <property type="molecule type" value="Genomic_DNA"/>
</dbReference>
<proteinExistence type="predicted"/>
<dbReference type="InterPro" id="IPR013783">
    <property type="entry name" value="Ig-like_fold"/>
</dbReference>
<evidence type="ECO:0008006" key="4">
    <source>
        <dbReference type="Google" id="ProtNLM"/>
    </source>
</evidence>
<reference evidence="2" key="1">
    <citation type="submission" date="2023-06" db="EMBL/GenBank/DDBJ databases">
        <title>Male Hemibagrus guttatus genome.</title>
        <authorList>
            <person name="Bian C."/>
        </authorList>
    </citation>
    <scope>NUCLEOTIDE SEQUENCE</scope>
    <source>
        <strain evidence="2">Male_cb2023</strain>
        <tissue evidence="2">Muscle</tissue>
    </source>
</reference>
<comment type="caution">
    <text evidence="2">The sequence shown here is derived from an EMBL/GenBank/DDBJ whole genome shotgun (WGS) entry which is preliminary data.</text>
</comment>
<keyword evidence="3" id="KW-1185">Reference proteome</keyword>
<evidence type="ECO:0000313" key="3">
    <source>
        <dbReference type="Proteomes" id="UP001274896"/>
    </source>
</evidence>
<evidence type="ECO:0000313" key="2">
    <source>
        <dbReference type="EMBL" id="KAK3556533.1"/>
    </source>
</evidence>
<evidence type="ECO:0000256" key="1">
    <source>
        <dbReference type="SAM" id="Phobius"/>
    </source>
</evidence>
<keyword evidence="1" id="KW-0812">Transmembrane</keyword>
<dbReference type="Proteomes" id="UP001274896">
    <property type="component" value="Unassembled WGS sequence"/>
</dbReference>
<feature type="transmembrane region" description="Helical" evidence="1">
    <location>
        <begin position="153"/>
        <end position="174"/>
    </location>
</feature>
<keyword evidence="1" id="KW-1133">Transmembrane helix</keyword>
<dbReference type="Gene3D" id="2.60.40.10">
    <property type="entry name" value="Immunoglobulins"/>
    <property type="match status" value="1"/>
</dbReference>